<dbReference type="PANTHER" id="PTHR18937">
    <property type="entry name" value="STRUCTURAL MAINTENANCE OF CHROMOSOMES SMC FAMILY MEMBER"/>
    <property type="match status" value="1"/>
</dbReference>
<evidence type="ECO:0000313" key="6">
    <source>
        <dbReference type="EMBL" id="EKM80156.1"/>
    </source>
</evidence>
<dbReference type="SUPFAM" id="SSF57997">
    <property type="entry name" value="Tropomyosin"/>
    <property type="match status" value="1"/>
</dbReference>
<dbReference type="InterPro" id="IPR012943">
    <property type="entry name" value="Cnn_1N"/>
</dbReference>
<dbReference type="AlphaFoldDB" id="K5WXF5"/>
<feature type="compositionally biased region" description="Polar residues" evidence="4">
    <location>
        <begin position="57"/>
        <end position="66"/>
    </location>
</feature>
<feature type="region of interest" description="Disordered" evidence="4">
    <location>
        <begin position="270"/>
        <end position="289"/>
    </location>
</feature>
<feature type="coiled-coil region" evidence="3">
    <location>
        <begin position="859"/>
        <end position="986"/>
    </location>
</feature>
<feature type="domain" description="Centrosomin N-terminal motif 1" evidence="5">
    <location>
        <begin position="116"/>
        <end position="189"/>
    </location>
</feature>
<dbReference type="KEGG" id="abp:AGABI1DRAFT120188"/>
<dbReference type="OrthoDB" id="10255000at2759"/>
<dbReference type="STRING" id="597362.K5WXF5"/>
<evidence type="ECO:0000256" key="1">
    <source>
        <dbReference type="ARBA" id="ARBA00004496"/>
    </source>
</evidence>
<dbReference type="GeneID" id="18825643"/>
<feature type="compositionally biased region" description="Low complexity" evidence="4">
    <location>
        <begin position="42"/>
        <end position="52"/>
    </location>
</feature>
<evidence type="ECO:0000256" key="4">
    <source>
        <dbReference type="SAM" id="MobiDB-lite"/>
    </source>
</evidence>
<dbReference type="RefSeq" id="XP_007329389.1">
    <property type="nucleotide sequence ID" value="XM_007329327.1"/>
</dbReference>
<dbReference type="EMBL" id="JH971389">
    <property type="protein sequence ID" value="EKM80156.1"/>
    <property type="molecule type" value="Genomic_DNA"/>
</dbReference>
<evidence type="ECO:0000259" key="5">
    <source>
        <dbReference type="Pfam" id="PF07989"/>
    </source>
</evidence>
<dbReference type="HOGENOM" id="CLU_010459_1_0_1"/>
<proteinExistence type="predicted"/>
<evidence type="ECO:0000256" key="3">
    <source>
        <dbReference type="SAM" id="Coils"/>
    </source>
</evidence>
<keyword evidence="3" id="KW-0175">Coiled coil</keyword>
<feature type="compositionally biased region" description="Basic and acidic residues" evidence="4">
    <location>
        <begin position="89"/>
        <end position="98"/>
    </location>
</feature>
<protein>
    <recommendedName>
        <fullName evidence="5">Centrosomin N-terminal motif 1 domain-containing protein</fullName>
    </recommendedName>
</protein>
<dbReference type="OMA" id="GNILFWP"/>
<reference evidence="7" key="1">
    <citation type="journal article" date="2012" name="Proc. Natl. Acad. Sci. U.S.A.">
        <title>Genome sequence of the button mushroom Agaricus bisporus reveals mechanisms governing adaptation to a humic-rich ecological niche.</title>
        <authorList>
            <person name="Morin E."/>
            <person name="Kohler A."/>
            <person name="Baker A.R."/>
            <person name="Foulongne-Oriol M."/>
            <person name="Lombard V."/>
            <person name="Nagy L.G."/>
            <person name="Ohm R.A."/>
            <person name="Patyshakuliyeva A."/>
            <person name="Brun A."/>
            <person name="Aerts A.L."/>
            <person name="Bailey A.M."/>
            <person name="Billette C."/>
            <person name="Coutinho P.M."/>
            <person name="Deakin G."/>
            <person name="Doddapaneni H."/>
            <person name="Floudas D."/>
            <person name="Grimwood J."/>
            <person name="Hilden K."/>
            <person name="Kuees U."/>
            <person name="LaButti K.M."/>
            <person name="Lapidus A."/>
            <person name="Lindquist E.A."/>
            <person name="Lucas S.M."/>
            <person name="Murat C."/>
            <person name="Riley R.W."/>
            <person name="Salamov A.A."/>
            <person name="Schmutz J."/>
            <person name="Subramanian V."/>
            <person name="Woesten H.A.B."/>
            <person name="Xu J."/>
            <person name="Eastwood D.C."/>
            <person name="Foster G.D."/>
            <person name="Sonnenberg A.S."/>
            <person name="Cullen D."/>
            <person name="de Vries R.P."/>
            <person name="Lundell T."/>
            <person name="Hibbett D.S."/>
            <person name="Henrissat B."/>
            <person name="Burton K.S."/>
            <person name="Kerrigan R.W."/>
            <person name="Challen M.P."/>
            <person name="Grigoriev I.V."/>
            <person name="Martin F."/>
        </authorList>
    </citation>
    <scope>NUCLEOTIDE SEQUENCE [LARGE SCALE GENOMIC DNA]</scope>
    <source>
        <strain evidence="7">JB137-S8 / ATCC MYA-4627 / FGSC 10392</strain>
    </source>
</reference>
<dbReference type="Proteomes" id="UP000008493">
    <property type="component" value="Unassembled WGS sequence"/>
</dbReference>
<keyword evidence="2" id="KW-0963">Cytoplasm</keyword>
<sequence length="1002" mass="115474">MSAALAAHPDTSTGTNSTHPEISLGSIPSGFSTPGRHLRIPSVSSRSTAPSSEVLATPSTPTSITLSRDDADENGGGDLLDTPALTNKRYGEEAETPRKRGVRATAPGAKGGVTLTLRDQEKHIDNLKKENFNIKLRVHFLEERLAQLAPDQIDAALKQNINLKIEVQQRNMELKKLKKLLAQYERDLETQRTSSSSNHDRERELEEKLEEREREIRELRRLKAGRGDDHGVVRELEMRNSELEGEVEGVRELLQDNMEEIERLRDLLEHRDDDLGESSQPETSRTHSVRRISDLEEEISELHHQLEVQAEAIAQRDDDKDELIDVIETLKLELEDLHRRREAESVERSESRAMIMEEREEREAVEDDLNAMKDRLAALLIEIQQKEDEIDQKNREIDELVAEHKRIVEVVEDEWRGEVEEARGQADELKDVNSIFYIWVLAEREADVRDLRINVSEFESRNHDLQLEFEAALNDLEVQAEAKDAQIEAMRTTIDKLGEDIYNLEDENDKIKDEAERLRDDDSAERERLAALSAALKEEDLTRQISDLSDELEHITKSHQRVIDDLTRKHEDELRKSARTLESKESTLQSTLNDLNRLQALLSQREEDLHDVQDALEGLEEERKRRGEVDTTARFSLQLELDRLKRDLERVEDELSRARKEIDDKEIKVRDKDSVIDKLSSENRDLAAQVAAHTQTKLNLTEKLDLVQGNLRKAESELEGYRSRMGDLEMRLSKDQRSLLNAENQYRDQLTERNTLLLTIYQYMDKILGVDKVAKKGNAGETKPFTNFSVFHDNLITRLKALSQIQLDFDKRCKEVESKYVDKLNEIKKQLETRWKQIDKFEAGVKSYGEAKATWRRKLSAKEGEVDALKTSNTELQQQISSLRRLGHTSDSSEVRSLQARATNAERRLNNAQNQLLATEEKIASINQKNAMADNKWDARVKEYEARLKAAEERVKRERQGSKERVAELENNIKNLQSHLDKAHKRDRKLEDVIETNKVTTS</sequence>
<feature type="region of interest" description="Disordered" evidence="4">
    <location>
        <begin position="187"/>
        <end position="210"/>
    </location>
</feature>
<gene>
    <name evidence="6" type="ORF">AGABI1DRAFT_120188</name>
</gene>
<dbReference type="Pfam" id="PF07989">
    <property type="entry name" value="Cnn_1N"/>
    <property type="match status" value="1"/>
</dbReference>
<evidence type="ECO:0000313" key="7">
    <source>
        <dbReference type="Proteomes" id="UP000008493"/>
    </source>
</evidence>
<dbReference type="InParanoid" id="K5WXF5"/>
<feature type="compositionally biased region" description="Polar residues" evidence="4">
    <location>
        <begin position="10"/>
        <end position="20"/>
    </location>
</feature>
<dbReference type="eggNOG" id="KOG1836">
    <property type="taxonomic scope" value="Eukaryota"/>
</dbReference>
<keyword evidence="7" id="KW-1185">Reference proteome</keyword>
<organism evidence="6 7">
    <name type="scientific">Agaricus bisporus var. burnettii (strain JB137-S8 / ATCC MYA-4627 / FGSC 10392)</name>
    <name type="common">White button mushroom</name>
    <dbReference type="NCBI Taxonomy" id="597362"/>
    <lineage>
        <taxon>Eukaryota</taxon>
        <taxon>Fungi</taxon>
        <taxon>Dikarya</taxon>
        <taxon>Basidiomycota</taxon>
        <taxon>Agaricomycotina</taxon>
        <taxon>Agaricomycetes</taxon>
        <taxon>Agaricomycetidae</taxon>
        <taxon>Agaricales</taxon>
        <taxon>Agaricineae</taxon>
        <taxon>Agaricaceae</taxon>
        <taxon>Agaricus</taxon>
    </lineage>
</organism>
<dbReference type="GO" id="GO:0005737">
    <property type="term" value="C:cytoplasm"/>
    <property type="evidence" value="ECO:0007669"/>
    <property type="project" value="UniProtKB-SubCell"/>
</dbReference>
<dbReference type="GO" id="GO:0005815">
    <property type="term" value="C:microtubule organizing center"/>
    <property type="evidence" value="ECO:0007669"/>
    <property type="project" value="InterPro"/>
</dbReference>
<name>K5WXF5_AGABU</name>
<comment type="subcellular location">
    <subcellularLocation>
        <location evidence="1">Cytoplasm</location>
    </subcellularLocation>
</comment>
<evidence type="ECO:0000256" key="2">
    <source>
        <dbReference type="ARBA" id="ARBA00022490"/>
    </source>
</evidence>
<accession>K5WXF5</accession>
<dbReference type="Gene3D" id="1.10.287.1490">
    <property type="match status" value="1"/>
</dbReference>
<feature type="region of interest" description="Disordered" evidence="4">
    <location>
        <begin position="1"/>
        <end position="107"/>
    </location>
</feature>
<feature type="compositionally biased region" description="Basic and acidic residues" evidence="4">
    <location>
        <begin position="198"/>
        <end position="210"/>
    </location>
</feature>